<evidence type="ECO:0000313" key="2">
    <source>
        <dbReference type="Proteomes" id="UP000063965"/>
    </source>
</evidence>
<organism evidence="1 2">
    <name type="scientific">Candidatus Coxiella mudrowiae</name>
    <dbReference type="NCBI Taxonomy" id="2054173"/>
    <lineage>
        <taxon>Bacteria</taxon>
        <taxon>Pseudomonadati</taxon>
        <taxon>Pseudomonadota</taxon>
        <taxon>Gammaproteobacteria</taxon>
        <taxon>Legionellales</taxon>
        <taxon>Coxiellaceae</taxon>
        <taxon>Coxiella</taxon>
    </lineage>
</organism>
<reference evidence="1 2" key="1">
    <citation type="journal article" date="2015" name="Genome Biol. Evol.">
        <title>Distinctive Genome Reduction Rates Revealed by Genomic Analyses of Two Coxiella-Like Endosymbionts in Ticks.</title>
        <authorList>
            <person name="Gottlieb Y."/>
            <person name="Lalzar I."/>
            <person name="Klasson L."/>
        </authorList>
    </citation>
    <scope>NUCLEOTIDE SEQUENCE [LARGE SCALE GENOMIC DNA]</scope>
    <source>
        <strain evidence="1 2">CRt</strain>
    </source>
</reference>
<name>A0ABN4HNM1_9COXI</name>
<accession>A0ABN4HNM1</accession>
<evidence type="ECO:0000313" key="1">
    <source>
        <dbReference type="EMBL" id="AKQ33215.1"/>
    </source>
</evidence>
<protein>
    <submittedName>
        <fullName evidence="1">Uncharacterized protein</fullName>
    </submittedName>
</protein>
<dbReference type="Proteomes" id="UP000063965">
    <property type="component" value="Chromosome"/>
</dbReference>
<sequence length="94" mass="10594">MLASINILNERRTALLQELVKTPSPQTLKEALNKHDLLGEIDFKTDNHHTDEVIITNDAADRIRIFAALRLFRLSISSLKGFSDPQKQALKTLA</sequence>
<dbReference type="RefSeq" id="WP_048874841.1">
    <property type="nucleotide sequence ID" value="NZ_CP011126.1"/>
</dbReference>
<dbReference type="EMBL" id="CP011126">
    <property type="protein sequence ID" value="AKQ33215.1"/>
    <property type="molecule type" value="Genomic_DNA"/>
</dbReference>
<keyword evidence="2" id="KW-1185">Reference proteome</keyword>
<gene>
    <name evidence="1" type="ORF">CleRT_01720</name>
</gene>
<proteinExistence type="predicted"/>